<dbReference type="EMBL" id="JACU01000010">
    <property type="protein sequence ID" value="KMS51812.1"/>
    <property type="molecule type" value="Genomic_DNA"/>
</dbReference>
<evidence type="ECO:0000313" key="2">
    <source>
        <dbReference type="Proteomes" id="UP000052268"/>
    </source>
</evidence>
<dbReference type="PATRIC" id="fig|1114963.3.peg.3987"/>
<protein>
    <submittedName>
        <fullName evidence="1">Uncharacterized protein</fullName>
    </submittedName>
</protein>
<keyword evidence="2" id="KW-1185">Reference proteome</keyword>
<gene>
    <name evidence="1" type="ORF">V474_01885</name>
</gene>
<sequence>MISATARMAGKGAFLSAFGAGLVQPATAQALAQQVKYLKSDGAKVTYKVAKDSWLAVSGTIGNQIFYQRATVDTIRFASFRLTYPKAQAAKWKPIVARMSSCLNGEP</sequence>
<organism evidence="1 2">
    <name type="scientific">Novosphingobium barchaimii LL02</name>
    <dbReference type="NCBI Taxonomy" id="1114963"/>
    <lineage>
        <taxon>Bacteria</taxon>
        <taxon>Pseudomonadati</taxon>
        <taxon>Pseudomonadota</taxon>
        <taxon>Alphaproteobacteria</taxon>
        <taxon>Sphingomonadales</taxon>
        <taxon>Sphingomonadaceae</taxon>
        <taxon>Novosphingobium</taxon>
    </lineage>
</organism>
<reference evidence="1 2" key="1">
    <citation type="journal article" date="2015" name="G3 (Bethesda)">
        <title>Insights into Ongoing Evolution of the Hexachlorocyclohexane Catabolic Pathway from Comparative Genomics of Ten Sphingomonadaceae Strains.</title>
        <authorList>
            <person name="Pearce S.L."/>
            <person name="Oakeshott J.G."/>
            <person name="Pandey G."/>
        </authorList>
    </citation>
    <scope>NUCLEOTIDE SEQUENCE [LARGE SCALE GENOMIC DNA]</scope>
    <source>
        <strain evidence="1 2">LL02</strain>
    </source>
</reference>
<dbReference type="AlphaFoldDB" id="A0A0J7XJ99"/>
<name>A0A0J7XJ99_9SPHN</name>
<proteinExistence type="predicted"/>
<evidence type="ECO:0000313" key="1">
    <source>
        <dbReference type="EMBL" id="KMS51812.1"/>
    </source>
</evidence>
<comment type="caution">
    <text evidence="1">The sequence shown here is derived from an EMBL/GenBank/DDBJ whole genome shotgun (WGS) entry which is preliminary data.</text>
</comment>
<accession>A0A0J7XJ99</accession>
<dbReference type="Proteomes" id="UP000052268">
    <property type="component" value="Unassembled WGS sequence"/>
</dbReference>